<evidence type="ECO:0000256" key="6">
    <source>
        <dbReference type="ARBA" id="ARBA00043266"/>
    </source>
</evidence>
<evidence type="ECO:0000256" key="1">
    <source>
        <dbReference type="ARBA" id="ARBA00022729"/>
    </source>
</evidence>
<dbReference type="PANTHER" id="PTHR19343">
    <property type="entry name" value="T CELL RECEPTOR ALPHA VARIABLE 1-2"/>
    <property type="match status" value="1"/>
</dbReference>
<keyword evidence="6" id="KW-1279">T cell receptor</keyword>
<evidence type="ECO:0000256" key="7">
    <source>
        <dbReference type="SAM" id="SignalP"/>
    </source>
</evidence>
<dbReference type="InterPro" id="IPR013783">
    <property type="entry name" value="Ig-like_fold"/>
</dbReference>
<dbReference type="OMA" id="YRWKPEK"/>
<dbReference type="Ensembl" id="ENSBIXT00000032830.1">
    <property type="protein sequence ID" value="ENSBIXP00000019298.1"/>
    <property type="gene ID" value="ENSBIXG00000022948.1"/>
</dbReference>
<evidence type="ECO:0000313" key="9">
    <source>
        <dbReference type="Ensembl" id="ENSBIXP00000019298.1"/>
    </source>
</evidence>
<dbReference type="InterPro" id="IPR013106">
    <property type="entry name" value="Ig_V-set"/>
</dbReference>
<dbReference type="InterPro" id="IPR051006">
    <property type="entry name" value="TCR_variable_domain"/>
</dbReference>
<dbReference type="InterPro" id="IPR036179">
    <property type="entry name" value="Ig-like_dom_sf"/>
</dbReference>
<dbReference type="Gene3D" id="2.60.40.10">
    <property type="entry name" value="Immunoglobulins"/>
    <property type="match status" value="1"/>
</dbReference>
<keyword evidence="10" id="KW-1185">Reference proteome</keyword>
<evidence type="ECO:0000256" key="3">
    <source>
        <dbReference type="ARBA" id="ARBA00023130"/>
    </source>
</evidence>
<dbReference type="Proteomes" id="UP000314981">
    <property type="component" value="Chromosome 10"/>
</dbReference>
<keyword evidence="1 7" id="KW-0732">Signal</keyword>
<feature type="signal peptide" evidence="7">
    <location>
        <begin position="1"/>
        <end position="20"/>
    </location>
</feature>
<organism evidence="9 10">
    <name type="scientific">Bos indicus x Bos taurus</name>
    <name type="common">Hybrid cattle</name>
    <dbReference type="NCBI Taxonomy" id="30522"/>
    <lineage>
        <taxon>Eukaryota</taxon>
        <taxon>Metazoa</taxon>
        <taxon>Chordata</taxon>
        <taxon>Craniata</taxon>
        <taxon>Vertebrata</taxon>
        <taxon>Euteleostomi</taxon>
        <taxon>Mammalia</taxon>
        <taxon>Eutheria</taxon>
        <taxon>Laurasiatheria</taxon>
        <taxon>Artiodactyla</taxon>
        <taxon>Ruminantia</taxon>
        <taxon>Pecora</taxon>
        <taxon>Bovidae</taxon>
        <taxon>Bovinae</taxon>
        <taxon>Bos</taxon>
    </lineage>
</organism>
<proteinExistence type="predicted"/>
<dbReference type="PANTHER" id="PTHR19343:SF17">
    <property type="entry name" value="IG-LIKE DOMAIN-CONTAINING PROTEIN"/>
    <property type="match status" value="1"/>
</dbReference>
<name>A0A4W2DK82_BOBOX</name>
<keyword evidence="4" id="KW-0675">Receptor</keyword>
<protein>
    <recommendedName>
        <fullName evidence="8">Immunoglobulin V-set domain-containing protein</fullName>
    </recommendedName>
</protein>
<evidence type="ECO:0000259" key="8">
    <source>
        <dbReference type="Pfam" id="PF07686"/>
    </source>
</evidence>
<dbReference type="Pfam" id="PF07686">
    <property type="entry name" value="V-set"/>
    <property type="match status" value="1"/>
</dbReference>
<keyword evidence="5" id="KW-0393">Immunoglobulin domain</keyword>
<feature type="chain" id="PRO_5021386122" description="Immunoglobulin V-set domain-containing protein" evidence="7">
    <location>
        <begin position="21"/>
        <end position="110"/>
    </location>
</feature>
<reference evidence="9 10" key="1">
    <citation type="submission" date="2018-11" db="EMBL/GenBank/DDBJ databases">
        <title>Haplotype-resolved cattle genomes.</title>
        <authorList>
            <person name="Low W.Y."/>
            <person name="Tearle R."/>
            <person name="Bickhart D.M."/>
            <person name="Rosen B.D."/>
            <person name="Koren S."/>
            <person name="Rhie A."/>
            <person name="Hiendleder S."/>
            <person name="Phillippy A.M."/>
            <person name="Smith T.P.L."/>
            <person name="Williams J.L."/>
        </authorList>
    </citation>
    <scope>NUCLEOTIDE SEQUENCE [LARGE SCALE GENOMIC DNA]</scope>
</reference>
<reference evidence="9" key="3">
    <citation type="submission" date="2025-09" db="UniProtKB">
        <authorList>
            <consortium name="Ensembl"/>
        </authorList>
    </citation>
    <scope>IDENTIFICATION</scope>
</reference>
<evidence type="ECO:0000256" key="5">
    <source>
        <dbReference type="ARBA" id="ARBA00023319"/>
    </source>
</evidence>
<dbReference type="SUPFAM" id="SSF48726">
    <property type="entry name" value="Immunoglobulin"/>
    <property type="match status" value="1"/>
</dbReference>
<dbReference type="AlphaFoldDB" id="A0A4W2DK82"/>
<evidence type="ECO:0000256" key="2">
    <source>
        <dbReference type="ARBA" id="ARBA00022859"/>
    </source>
</evidence>
<dbReference type="GO" id="GO:0042605">
    <property type="term" value="F:peptide antigen binding"/>
    <property type="evidence" value="ECO:0007669"/>
    <property type="project" value="TreeGrafter"/>
</dbReference>
<feature type="domain" description="Immunoglobulin V-set" evidence="8">
    <location>
        <begin position="27"/>
        <end position="87"/>
    </location>
</feature>
<dbReference type="GO" id="GO:0042101">
    <property type="term" value="C:T cell receptor complex"/>
    <property type="evidence" value="ECO:0007669"/>
    <property type="project" value="UniProtKB-KW"/>
</dbReference>
<evidence type="ECO:0000313" key="10">
    <source>
        <dbReference type="Proteomes" id="UP000314981"/>
    </source>
</evidence>
<sequence length="110" mass="12604">MERNTLPASWLILWLHLVSSLLTVEQRPPLLWVQEGDSTNFICSFPSSSFYALHWYRWKPEKGPKNLFVISVNGDEKKQGRVRLCASTQCPSALCSPYPNPCLLLLCDQH</sequence>
<keyword evidence="2" id="KW-0391">Immunity</keyword>
<dbReference type="GO" id="GO:0002250">
    <property type="term" value="P:adaptive immune response"/>
    <property type="evidence" value="ECO:0007669"/>
    <property type="project" value="UniProtKB-KW"/>
</dbReference>
<accession>A0A4W2DK82</accession>
<keyword evidence="3" id="KW-1064">Adaptive immunity</keyword>
<reference evidence="9" key="2">
    <citation type="submission" date="2025-08" db="UniProtKB">
        <authorList>
            <consortium name="Ensembl"/>
        </authorList>
    </citation>
    <scope>IDENTIFICATION</scope>
</reference>
<evidence type="ECO:0000256" key="4">
    <source>
        <dbReference type="ARBA" id="ARBA00023170"/>
    </source>
</evidence>